<dbReference type="STRING" id="1081102.A0A167Z8N9"/>
<reference evidence="7 8" key="1">
    <citation type="journal article" date="2016" name="Genome Biol. Evol.">
        <title>Divergent and convergent evolution of fungal pathogenicity.</title>
        <authorList>
            <person name="Shang Y."/>
            <person name="Xiao G."/>
            <person name="Zheng P."/>
            <person name="Cen K."/>
            <person name="Zhan S."/>
            <person name="Wang C."/>
        </authorList>
    </citation>
    <scope>NUCLEOTIDE SEQUENCE [LARGE SCALE GENOMIC DNA]</scope>
    <source>
        <strain evidence="7 8">RCEF 264</strain>
    </source>
</reference>
<evidence type="ECO:0000256" key="1">
    <source>
        <dbReference type="ARBA" id="ARBA00022676"/>
    </source>
</evidence>
<evidence type="ECO:0000313" key="7">
    <source>
        <dbReference type="EMBL" id="OAA67215.1"/>
    </source>
</evidence>
<evidence type="ECO:0000256" key="2">
    <source>
        <dbReference type="ARBA" id="ARBA00022679"/>
    </source>
</evidence>
<keyword evidence="2" id="KW-0808">Transferase</keyword>
<feature type="region of interest" description="Disordered" evidence="5">
    <location>
        <begin position="133"/>
        <end position="164"/>
    </location>
</feature>
<dbReference type="CDD" id="cd23802">
    <property type="entry name" value="UBCc_UBE2Q"/>
    <property type="match status" value="1"/>
</dbReference>
<keyword evidence="4" id="KW-0520">NAD</keyword>
<evidence type="ECO:0000259" key="6">
    <source>
        <dbReference type="PROSITE" id="PS50127"/>
    </source>
</evidence>
<dbReference type="Proteomes" id="UP000076874">
    <property type="component" value="Unassembled WGS sequence"/>
</dbReference>
<dbReference type="InterPro" id="IPR000608">
    <property type="entry name" value="UBC"/>
</dbReference>
<dbReference type="Gene3D" id="3.90.228.10">
    <property type="match status" value="1"/>
</dbReference>
<dbReference type="EMBL" id="AZHD01000002">
    <property type="protein sequence ID" value="OAA67215.1"/>
    <property type="molecule type" value="Genomic_DNA"/>
</dbReference>
<dbReference type="GO" id="GO:0016779">
    <property type="term" value="F:nucleotidyltransferase activity"/>
    <property type="evidence" value="ECO:0007669"/>
    <property type="project" value="UniProtKB-KW"/>
</dbReference>
<dbReference type="Pfam" id="PF00179">
    <property type="entry name" value="UQ_con"/>
    <property type="match status" value="1"/>
</dbReference>
<dbReference type="Gene3D" id="3.10.110.10">
    <property type="entry name" value="Ubiquitin Conjugating Enzyme"/>
    <property type="match status" value="1"/>
</dbReference>
<sequence>MPIRQFLADLQALRLQIDEHGLPNIENVLAGGSNDEVIAVFVHEELSRPISVRILCGDVDSYPKMSTYFLSIDGSCVSRKYASAIARLQNTSMERTIIDMVAKIGRTFADLTTSGTANGADTHKEQAAVVVIDSSDDDGSNSAAAADDSSIEELDDDDDDDADADFADISSDYSEAVNSGIARQQRKQEEIGGYDSDTELHSARYYASMGLTSPLRKRISRDLRAVENAGFRFGVFRGMTDTSEDHLLSVSVRASKLDLPRETLLAWDIDPSVHIVLLMRLTSRYTAYENLVELSNSVAGLSFRIGQCAHPKPSLADAEAAFSAYNDSRRSSAASSSRFSNIIVSNHLNKYMSDFFLPLSKMHDEERCSWAEAVDVFFNQKPRAAQAKTAAMDGRDGEGNVAETEPSFPLVAMRFALDQLVGCTKRCQACHSELGKDFEAIRPSVCDRPLCLFQYIQMGLGLSVEHEIMSQPKVVDLLVSFCYAALAPHPTTLKPSIRKFPEGLLLMALDTDSDVKGIYTFSSDIRPSFLLADQQQAASFTVGQRVAVCTKEPTQQAEKQSTQPGQSNHSPLFTHNAQPSFSSCHHLRHATVSAVDADSATIFLDHGTFPYTYAQTEQCRLLSYTAAFDDLAPEKKPAAMGYILDTLPPIALMKYQLDAGLCTSVRSMTSVSPSAAALLEWILATNRSCIFQIDNPDLQLREYTANVHQPLQTWTQFSFLQGSPDAEVRFRKALDEALSRNLAPRRHPTIFGWHGSKIGNWHSILRTGLDATAVVNGRSYGNGVYFSHHFQTSHMYTKNIASSQEAKVQWSNSVFDLRAALSLNEIVNAPASFVSSDPHYVVWQGDWHQCRFLLVENAKPDVGQPHILDTATDSLASQDPAEILALMSSHLGADPASGLFGKTRKEAPAPQSVAEGGFLPDVSAYFVQDAQHPALGPSGQTLLIPNAAIQTKCATDQKPSSKKRKSEDAQSTEDEKNNDMSSDSEIEEVDASDMAFLLRDDDRHRFQYTTVGMQLTEATREAASAAVASAAGVTPFRPGTVDFSTLLLLPSPPWVTPAAQRALAREVAAMETLQRQTPCHELGWYIDFDKLDNLFQWIVELHSFDVTLPLAQDMAAHNITSIVFELRFGPDYPFTPPLVRVVRPRFVPFAQGGGGHVTAGGSMCMELLTSTGWSPANKLDAVLLQVRLALCNTEPQSARLVARPGGPGKASPAQNDYGISEALSGYKRAVNLHGWKLPPQMDALVNYGKKLK</sequence>
<dbReference type="GO" id="GO:0003950">
    <property type="term" value="F:NAD+ poly-ADP-ribosyltransferase activity"/>
    <property type="evidence" value="ECO:0007669"/>
    <property type="project" value="InterPro"/>
</dbReference>
<evidence type="ECO:0000256" key="4">
    <source>
        <dbReference type="ARBA" id="ARBA00023027"/>
    </source>
</evidence>
<keyword evidence="1" id="KW-0328">Glycosyltransferase</keyword>
<organism evidence="7 8">
    <name type="scientific">Niveomyces insectorum RCEF 264</name>
    <dbReference type="NCBI Taxonomy" id="1081102"/>
    <lineage>
        <taxon>Eukaryota</taxon>
        <taxon>Fungi</taxon>
        <taxon>Dikarya</taxon>
        <taxon>Ascomycota</taxon>
        <taxon>Pezizomycotina</taxon>
        <taxon>Sordariomycetes</taxon>
        <taxon>Hypocreomycetidae</taxon>
        <taxon>Hypocreales</taxon>
        <taxon>Cordycipitaceae</taxon>
        <taxon>Niveomyces</taxon>
    </lineage>
</organism>
<dbReference type="Pfam" id="PF00644">
    <property type="entry name" value="PARP"/>
    <property type="match status" value="1"/>
</dbReference>
<evidence type="ECO:0000313" key="8">
    <source>
        <dbReference type="Proteomes" id="UP000076874"/>
    </source>
</evidence>
<dbReference type="SUPFAM" id="SSF54495">
    <property type="entry name" value="UBC-like"/>
    <property type="match status" value="1"/>
</dbReference>
<dbReference type="InterPro" id="IPR012317">
    <property type="entry name" value="Poly(ADP-ribose)pol_cat_dom"/>
</dbReference>
<dbReference type="InterPro" id="IPR051838">
    <property type="entry name" value="ARTD_PARP"/>
</dbReference>
<feature type="region of interest" description="Disordered" evidence="5">
    <location>
        <begin position="953"/>
        <end position="987"/>
    </location>
</feature>
<protein>
    <submittedName>
        <fullName evidence="7">Ubiquitin-conjugating enzyme/RWD-like protein</fullName>
    </submittedName>
</protein>
<dbReference type="OrthoDB" id="109543at2759"/>
<evidence type="ECO:0000256" key="5">
    <source>
        <dbReference type="SAM" id="MobiDB-lite"/>
    </source>
</evidence>
<proteinExistence type="predicted"/>
<keyword evidence="3" id="KW-0548">Nucleotidyltransferase</keyword>
<feature type="compositionally biased region" description="Acidic residues" evidence="5">
    <location>
        <begin position="149"/>
        <end position="164"/>
    </location>
</feature>
<accession>A0A167Z8N9</accession>
<comment type="caution">
    <text evidence="7">The sequence shown here is derived from an EMBL/GenBank/DDBJ whole genome shotgun (WGS) entry which is preliminary data.</text>
</comment>
<feature type="compositionally biased region" description="Basic and acidic residues" evidence="5">
    <location>
        <begin position="965"/>
        <end position="978"/>
    </location>
</feature>
<feature type="domain" description="UBC core" evidence="6">
    <location>
        <begin position="1058"/>
        <end position="1228"/>
    </location>
</feature>
<dbReference type="AlphaFoldDB" id="A0A167Z8N9"/>
<gene>
    <name evidence="7" type="ORF">SPI_01791</name>
</gene>
<evidence type="ECO:0000256" key="3">
    <source>
        <dbReference type="ARBA" id="ARBA00022695"/>
    </source>
</evidence>
<dbReference type="InterPro" id="IPR016135">
    <property type="entry name" value="UBQ-conjugating_enzyme/RWD"/>
</dbReference>
<dbReference type="PANTHER" id="PTHR21328">
    <property type="entry name" value="POLY ADP-RIBOSE POLYMERASE FAMILY, MEMBER PARP"/>
    <property type="match status" value="1"/>
</dbReference>
<dbReference type="PROSITE" id="PS50127">
    <property type="entry name" value="UBC_2"/>
    <property type="match status" value="1"/>
</dbReference>
<dbReference type="SUPFAM" id="SSF56399">
    <property type="entry name" value="ADP-ribosylation"/>
    <property type="match status" value="1"/>
</dbReference>
<name>A0A167Z8N9_9HYPO</name>
<keyword evidence="8" id="KW-1185">Reference proteome</keyword>